<dbReference type="RefSeq" id="WP_150445065.1">
    <property type="nucleotide sequence ID" value="NZ_VYQE01000003.1"/>
</dbReference>
<comment type="caution">
    <text evidence="1">The sequence shown here is derived from an EMBL/GenBank/DDBJ whole genome shotgun (WGS) entry which is preliminary data.</text>
</comment>
<sequence>MVANIPRAKYSVLGALRGRLYHCADTVFVIDEHGRLMGLVRMNDLFGEDAKTTGDIMEERHEAVLPEDDQ</sequence>
<dbReference type="Gene3D" id="3.10.580.10">
    <property type="entry name" value="CBS-domain"/>
    <property type="match status" value="1"/>
</dbReference>
<protein>
    <recommendedName>
        <fullName evidence="3">CBS domain-containing protein</fullName>
    </recommendedName>
</protein>
<dbReference type="AlphaFoldDB" id="A0A5J5GJ70"/>
<gene>
    <name evidence="1" type="ORF">F3S47_09640</name>
</gene>
<organism evidence="1 2">
    <name type="scientific">Histidinibacterium aquaticum</name>
    <dbReference type="NCBI Taxonomy" id="2613962"/>
    <lineage>
        <taxon>Bacteria</taxon>
        <taxon>Pseudomonadati</taxon>
        <taxon>Pseudomonadota</taxon>
        <taxon>Alphaproteobacteria</taxon>
        <taxon>Rhodobacterales</taxon>
        <taxon>Paracoccaceae</taxon>
        <taxon>Histidinibacterium</taxon>
    </lineage>
</organism>
<dbReference type="Proteomes" id="UP000326554">
    <property type="component" value="Unassembled WGS sequence"/>
</dbReference>
<evidence type="ECO:0000313" key="1">
    <source>
        <dbReference type="EMBL" id="KAA9007783.1"/>
    </source>
</evidence>
<dbReference type="EMBL" id="VYQE01000003">
    <property type="protein sequence ID" value="KAA9007783.1"/>
    <property type="molecule type" value="Genomic_DNA"/>
</dbReference>
<dbReference type="SUPFAM" id="SSF54631">
    <property type="entry name" value="CBS-domain pair"/>
    <property type="match status" value="1"/>
</dbReference>
<dbReference type="InterPro" id="IPR046342">
    <property type="entry name" value="CBS_dom_sf"/>
</dbReference>
<accession>A0A5J5GJ70</accession>
<evidence type="ECO:0000313" key="2">
    <source>
        <dbReference type="Proteomes" id="UP000326554"/>
    </source>
</evidence>
<reference evidence="1 2" key="1">
    <citation type="submission" date="2019-09" db="EMBL/GenBank/DDBJ databases">
        <authorList>
            <person name="Park J.-S."/>
            <person name="Choi H.-J."/>
        </authorList>
    </citation>
    <scope>NUCLEOTIDE SEQUENCE [LARGE SCALE GENOMIC DNA]</scope>
    <source>
        <strain evidence="1 2">176SS1-4</strain>
    </source>
</reference>
<name>A0A5J5GJ70_9RHOB</name>
<evidence type="ECO:0008006" key="3">
    <source>
        <dbReference type="Google" id="ProtNLM"/>
    </source>
</evidence>
<keyword evidence="2" id="KW-1185">Reference proteome</keyword>
<proteinExistence type="predicted"/>